<dbReference type="AlphaFoldDB" id="A0A0S4JU40"/>
<dbReference type="SUPFAM" id="SSF48371">
    <property type="entry name" value="ARM repeat"/>
    <property type="match status" value="1"/>
</dbReference>
<dbReference type="PANTHER" id="PTHR23316">
    <property type="entry name" value="IMPORTIN ALPHA"/>
    <property type="match status" value="1"/>
</dbReference>
<keyword evidence="2" id="KW-0813">Transport</keyword>
<keyword evidence="5" id="KW-1185">Reference proteome</keyword>
<reference evidence="5" key="1">
    <citation type="submission" date="2015-09" db="EMBL/GenBank/DDBJ databases">
        <authorList>
            <consortium name="Pathogen Informatics"/>
        </authorList>
    </citation>
    <scope>NUCLEOTIDE SEQUENCE [LARGE SCALE GENOMIC DNA]</scope>
    <source>
        <strain evidence="5">Lake Konstanz</strain>
    </source>
</reference>
<dbReference type="EMBL" id="CYKH01002196">
    <property type="protein sequence ID" value="CUG93805.1"/>
    <property type="molecule type" value="Genomic_DNA"/>
</dbReference>
<name>A0A0S4JU40_BODSA</name>
<dbReference type="InterPro" id="IPR016024">
    <property type="entry name" value="ARM-type_fold"/>
</dbReference>
<gene>
    <name evidence="4" type="ORF">BSAL_44865</name>
</gene>
<proteinExistence type="inferred from homology"/>
<dbReference type="Proteomes" id="UP000051952">
    <property type="component" value="Unassembled WGS sequence"/>
</dbReference>
<dbReference type="InterPro" id="IPR000225">
    <property type="entry name" value="Armadillo"/>
</dbReference>
<dbReference type="Pfam" id="PF00514">
    <property type="entry name" value="Arm"/>
    <property type="match status" value="1"/>
</dbReference>
<dbReference type="Gene3D" id="1.25.10.10">
    <property type="entry name" value="Leucine-rich Repeat Variant"/>
    <property type="match status" value="2"/>
</dbReference>
<keyword evidence="3" id="KW-0653">Protein transport</keyword>
<protein>
    <submittedName>
        <fullName evidence="4">Uncharacterized protein</fullName>
    </submittedName>
</protein>
<evidence type="ECO:0000313" key="5">
    <source>
        <dbReference type="Proteomes" id="UP000051952"/>
    </source>
</evidence>
<dbReference type="SMART" id="SM00185">
    <property type="entry name" value="ARM"/>
    <property type="match status" value="3"/>
</dbReference>
<evidence type="ECO:0000256" key="1">
    <source>
        <dbReference type="ARBA" id="ARBA00010394"/>
    </source>
</evidence>
<dbReference type="InterPro" id="IPR011989">
    <property type="entry name" value="ARM-like"/>
</dbReference>
<dbReference type="GO" id="GO:0015031">
    <property type="term" value="P:protein transport"/>
    <property type="evidence" value="ECO:0007669"/>
    <property type="project" value="UniProtKB-KW"/>
</dbReference>
<dbReference type="OrthoDB" id="29145at2759"/>
<evidence type="ECO:0000313" key="4">
    <source>
        <dbReference type="EMBL" id="CUG93805.1"/>
    </source>
</evidence>
<evidence type="ECO:0000256" key="3">
    <source>
        <dbReference type="ARBA" id="ARBA00022927"/>
    </source>
</evidence>
<organism evidence="4 5">
    <name type="scientific">Bodo saltans</name>
    <name type="common">Flagellated protozoan</name>
    <dbReference type="NCBI Taxonomy" id="75058"/>
    <lineage>
        <taxon>Eukaryota</taxon>
        <taxon>Discoba</taxon>
        <taxon>Euglenozoa</taxon>
        <taxon>Kinetoplastea</taxon>
        <taxon>Metakinetoplastina</taxon>
        <taxon>Eubodonida</taxon>
        <taxon>Bodonidae</taxon>
        <taxon>Bodo</taxon>
    </lineage>
</organism>
<accession>A0A0S4JU40</accession>
<evidence type="ECO:0000256" key="2">
    <source>
        <dbReference type="ARBA" id="ARBA00022448"/>
    </source>
</evidence>
<comment type="similarity">
    <text evidence="1">Belongs to the importin alpha family.</text>
</comment>
<dbReference type="VEuPathDB" id="TriTrypDB:BSAL_44865"/>
<sequence>MADVSATIAAISQTLLTVSHNAESLGALENCRETESLPSALRTLCVLFCIPDVPTRNLIADEAITHGIPHALSAILHSCRHRDDVLTNVLETLSFLARCGTLSDATSFLVDAQCCRQIVELLTHGNVAVMEQAARAMGNLIVADDGATMRDLILSTRCANGNCVFVQLEMMYSGTIAGLETEEERRAWKDLVGWAIAALCFGAPQPALPLLLPCFPLLVRLLSEAAPRSKCLLHAVRAVKNICLGPSDDRTLEVIKHGLMNACLNALLVLPLQLPPPMTQREHNYVQDTCVLPTEQLADVFAFVGTEPMKKIAFGCKDWFSDIVCRDGDLYDRLGRSEAMQLDGAFEGTVLRLLAMSVHSAERRREAVQQSLFFDAIERLARTTSIVDEMRKQEYGTELLFVIRHATFINKVCVNLMVARQVIEEFVVAALEHGDVGMVTHAALIVHNAVQCVDDVAEVVRNGWIHGLVVVAMRCFDDTTLKEIIISALEIFSERVALEQQTDDDDTASPSTVTLLDGGIDAWLELAASPNGNDFIGQAMTKFPEVFSSAQSYYYAILLPFGLVAWFSKGQHHQLMVRGAAELLRDAMDRRLEDLNRLPSKMIVIAT</sequence>